<accession>X6NG13</accession>
<dbReference type="OrthoDB" id="191995at2759"/>
<dbReference type="SUPFAM" id="SSF103025">
    <property type="entry name" value="Folate-binding domain"/>
    <property type="match status" value="1"/>
</dbReference>
<dbReference type="NCBIfam" id="TIGR03317">
    <property type="entry name" value="ygfZ_signature"/>
    <property type="match status" value="1"/>
</dbReference>
<feature type="domain" description="CAF17 C-terminal" evidence="4">
    <location>
        <begin position="166"/>
        <end position="226"/>
    </location>
</feature>
<dbReference type="OMA" id="LECNFDA"/>
<dbReference type="Gene3D" id="3.30.1360.120">
    <property type="entry name" value="Probable tRNA modification gtpase trme, domain 1"/>
    <property type="match status" value="1"/>
</dbReference>
<evidence type="ECO:0000313" key="6">
    <source>
        <dbReference type="Proteomes" id="UP000023152"/>
    </source>
</evidence>
<dbReference type="InterPro" id="IPR027266">
    <property type="entry name" value="TrmE/GcvT-like"/>
</dbReference>
<dbReference type="InterPro" id="IPR017703">
    <property type="entry name" value="YgfZ/GCV_T_CS"/>
</dbReference>
<evidence type="ECO:0000313" key="5">
    <source>
        <dbReference type="EMBL" id="ETO24881.1"/>
    </source>
</evidence>
<name>X6NG13_RETFI</name>
<keyword evidence="2" id="KW-0809">Transit peptide</keyword>
<dbReference type="AlphaFoldDB" id="X6NG13"/>
<organism evidence="5 6">
    <name type="scientific">Reticulomyxa filosa</name>
    <dbReference type="NCBI Taxonomy" id="46433"/>
    <lineage>
        <taxon>Eukaryota</taxon>
        <taxon>Sar</taxon>
        <taxon>Rhizaria</taxon>
        <taxon>Retaria</taxon>
        <taxon>Foraminifera</taxon>
        <taxon>Monothalamids</taxon>
        <taxon>Reticulomyxidae</taxon>
        <taxon>Reticulomyxa</taxon>
    </lineage>
</organism>
<dbReference type="EMBL" id="ASPP01008896">
    <property type="protein sequence ID" value="ETO24881.1"/>
    <property type="molecule type" value="Genomic_DNA"/>
</dbReference>
<dbReference type="Gene3D" id="2.40.30.160">
    <property type="match status" value="1"/>
</dbReference>
<dbReference type="Proteomes" id="UP000023152">
    <property type="component" value="Unassembled WGS sequence"/>
</dbReference>
<evidence type="ECO:0000256" key="1">
    <source>
        <dbReference type="ARBA" id="ARBA00004173"/>
    </source>
</evidence>
<protein>
    <submittedName>
        <fullName evidence="5">Folate-binding protein YgfZ</fullName>
    </submittedName>
</protein>
<dbReference type="GO" id="GO:0005739">
    <property type="term" value="C:mitochondrion"/>
    <property type="evidence" value="ECO:0007669"/>
    <property type="project" value="UniProtKB-SubCell"/>
</dbReference>
<evidence type="ECO:0000256" key="3">
    <source>
        <dbReference type="ARBA" id="ARBA00023128"/>
    </source>
</evidence>
<reference evidence="5 6" key="1">
    <citation type="journal article" date="2013" name="Curr. Biol.">
        <title>The Genome of the Foraminiferan Reticulomyxa filosa.</title>
        <authorList>
            <person name="Glockner G."/>
            <person name="Hulsmann N."/>
            <person name="Schleicher M."/>
            <person name="Noegel A.A."/>
            <person name="Eichinger L."/>
            <person name="Gallinger C."/>
            <person name="Pawlowski J."/>
            <person name="Sierra R."/>
            <person name="Euteneuer U."/>
            <person name="Pillet L."/>
            <person name="Moustafa A."/>
            <person name="Platzer M."/>
            <person name="Groth M."/>
            <person name="Szafranski K."/>
            <person name="Schliwa M."/>
        </authorList>
    </citation>
    <scope>NUCLEOTIDE SEQUENCE [LARGE SCALE GENOMIC DNA]</scope>
</reference>
<sequence length="228" mass="26305">MYALLLTPQGKILYDFFITKKGEEYILDIPQPYKDEILKKLRLYKLRARVDIADLSNELVVLASFAKGNELFYLDPRNSALGYRGYINPTIAINYTKENPEKYIEKMHSLLIPDLGHDLKPEKFFPLELGFDKFNAVDYLKGCYVGQEVIARTRYRGVIRKQIYKFEFVPRGTNNLIQPGTQINKQDRKIGEILSVIGPKGLALLRIEEVESTPNREFEVEGIAIKII</sequence>
<dbReference type="Pfam" id="PF25455">
    <property type="entry name" value="Beta-barrel_CAF17_C"/>
    <property type="match status" value="1"/>
</dbReference>
<dbReference type="PANTHER" id="PTHR22602">
    <property type="entry name" value="TRANSFERASE CAF17, MITOCHONDRIAL-RELATED"/>
    <property type="match status" value="1"/>
</dbReference>
<keyword evidence="3" id="KW-0496">Mitochondrion</keyword>
<proteinExistence type="predicted"/>
<dbReference type="InterPro" id="IPR045179">
    <property type="entry name" value="YgfZ/GcvT"/>
</dbReference>
<keyword evidence="6" id="KW-1185">Reference proteome</keyword>
<gene>
    <name evidence="5" type="ORF">RFI_12275</name>
</gene>
<comment type="caution">
    <text evidence="5">The sequence shown here is derived from an EMBL/GenBank/DDBJ whole genome shotgun (WGS) entry which is preliminary data.</text>
</comment>
<dbReference type="GO" id="GO:0016226">
    <property type="term" value="P:iron-sulfur cluster assembly"/>
    <property type="evidence" value="ECO:0007669"/>
    <property type="project" value="TreeGrafter"/>
</dbReference>
<dbReference type="PANTHER" id="PTHR22602:SF0">
    <property type="entry name" value="TRANSFERASE CAF17, MITOCHONDRIAL-RELATED"/>
    <property type="match status" value="1"/>
</dbReference>
<evidence type="ECO:0000256" key="2">
    <source>
        <dbReference type="ARBA" id="ARBA00022946"/>
    </source>
</evidence>
<comment type="subcellular location">
    <subcellularLocation>
        <location evidence="1">Mitochondrion</location>
    </subcellularLocation>
</comment>
<dbReference type="InterPro" id="IPR057460">
    <property type="entry name" value="CAF17_C"/>
</dbReference>
<evidence type="ECO:0000259" key="4">
    <source>
        <dbReference type="Pfam" id="PF25455"/>
    </source>
</evidence>